<dbReference type="OrthoDB" id="7615137at2"/>
<sequence length="55" mass="6260">MRKSALNTANTRPVSQRSETVHWDTEVPKLGLRQRGTTSSWIVQWRADGGTRKHA</sequence>
<name>V9VZK1_9RHOB</name>
<feature type="region of interest" description="Disordered" evidence="1">
    <location>
        <begin position="1"/>
        <end position="22"/>
    </location>
</feature>
<dbReference type="AlphaFoldDB" id="V9VZK1"/>
<protein>
    <submittedName>
        <fullName evidence="2">Uncharacterized protein</fullName>
    </submittedName>
</protein>
<geneLocation type="plasmid" evidence="3">
    <name>1</name>
</geneLocation>
<dbReference type="PATRIC" id="fig|999552.6.peg.4218"/>
<dbReference type="HOGENOM" id="CLU_3026763_0_0_5"/>
<keyword evidence="2" id="KW-0614">Plasmid</keyword>
<dbReference type="KEGG" id="lmd:METH_21325"/>
<gene>
    <name evidence="2" type="ORF">METH_21325</name>
</gene>
<feature type="compositionally biased region" description="Polar residues" evidence="1">
    <location>
        <begin position="1"/>
        <end position="18"/>
    </location>
</feature>
<dbReference type="RefSeq" id="WP_024092664.1">
    <property type="nucleotide sequence ID" value="NC_023146.1"/>
</dbReference>
<dbReference type="Proteomes" id="UP000018780">
    <property type="component" value="Plasmid unnamed"/>
</dbReference>
<dbReference type="EMBL" id="CP006774">
    <property type="protein sequence ID" value="AHD03368.1"/>
    <property type="molecule type" value="Genomic_DNA"/>
</dbReference>
<keyword evidence="3" id="KW-1185">Reference proteome</keyword>
<proteinExistence type="predicted"/>
<accession>V9VZK1</accession>
<organism evidence="2 3">
    <name type="scientific">Leisingera methylohalidivorans DSM 14336</name>
    <dbReference type="NCBI Taxonomy" id="999552"/>
    <lineage>
        <taxon>Bacteria</taxon>
        <taxon>Pseudomonadati</taxon>
        <taxon>Pseudomonadota</taxon>
        <taxon>Alphaproteobacteria</taxon>
        <taxon>Rhodobacterales</taxon>
        <taxon>Roseobacteraceae</taxon>
        <taxon>Leisingera</taxon>
    </lineage>
</organism>
<evidence type="ECO:0000256" key="1">
    <source>
        <dbReference type="SAM" id="MobiDB-lite"/>
    </source>
</evidence>
<evidence type="ECO:0000313" key="2">
    <source>
        <dbReference type="EMBL" id="AHD03368.1"/>
    </source>
</evidence>
<evidence type="ECO:0000313" key="3">
    <source>
        <dbReference type="Proteomes" id="UP000018780"/>
    </source>
</evidence>
<reference evidence="2 3" key="1">
    <citation type="submission" date="2013-09" db="EMBL/GenBank/DDBJ databases">
        <authorList>
            <consortium name="DOE Joint Genome Institute"/>
            <person name="Klenk H.-P."/>
            <person name="Huntemann M."/>
            <person name="Han J."/>
            <person name="Chen A."/>
            <person name="Kyrpides N."/>
            <person name="Mavromatis K."/>
            <person name="Markowitz V."/>
            <person name="Palaniappan K."/>
            <person name="Ivanova N."/>
            <person name="Schaumberg A."/>
            <person name="Pati A."/>
            <person name="Liolios K."/>
            <person name="Nordberg H.P."/>
            <person name="Cantor M.N."/>
            <person name="Hua S.X."/>
            <person name="Woyke T."/>
        </authorList>
    </citation>
    <scope>NUCLEOTIDE SEQUENCE [LARGE SCALE GENOMIC DNA]</scope>
    <source>
        <strain evidence="2 3">DSM 14336</strain>
        <plasmid evidence="3">1</plasmid>
    </source>
</reference>